<keyword evidence="1" id="KW-0813">Transport</keyword>
<accession>A0AAN8VI73</accession>
<dbReference type="AlphaFoldDB" id="A0AAN8VI73"/>
<dbReference type="GO" id="GO:0030127">
    <property type="term" value="C:COPII vesicle coat"/>
    <property type="evidence" value="ECO:0007669"/>
    <property type="project" value="TreeGrafter"/>
</dbReference>
<dbReference type="GO" id="GO:0046872">
    <property type="term" value="F:metal ion binding"/>
    <property type="evidence" value="ECO:0007669"/>
    <property type="project" value="UniProtKB-KW"/>
</dbReference>
<dbReference type="PANTHER" id="PTHR11141">
    <property type="entry name" value="PROTEIN TRANSPORT PROTEIN SEC23"/>
    <property type="match status" value="1"/>
</dbReference>
<proteinExistence type="inferred from homology"/>
<name>A0AAN8VI73_9MAGN</name>
<dbReference type="GO" id="GO:0070971">
    <property type="term" value="C:endoplasmic reticulum exit site"/>
    <property type="evidence" value="ECO:0007669"/>
    <property type="project" value="TreeGrafter"/>
</dbReference>
<dbReference type="GO" id="GO:0005789">
    <property type="term" value="C:endoplasmic reticulum membrane"/>
    <property type="evidence" value="ECO:0007669"/>
    <property type="project" value="UniProtKB-SubCell"/>
</dbReference>
<dbReference type="GO" id="GO:0015031">
    <property type="term" value="P:protein transport"/>
    <property type="evidence" value="ECO:0007669"/>
    <property type="project" value="UniProtKB-KW"/>
</dbReference>
<reference evidence="2 3" key="1">
    <citation type="submission" date="2023-12" db="EMBL/GenBank/DDBJ databases">
        <title>A high-quality genome assembly for Dillenia turbinata (Dilleniales).</title>
        <authorList>
            <person name="Chanderbali A."/>
        </authorList>
    </citation>
    <scope>NUCLEOTIDE SEQUENCE [LARGE SCALE GENOMIC DNA]</scope>
    <source>
        <strain evidence="2">LSX21</strain>
        <tissue evidence="2">Leaf</tissue>
    </source>
</reference>
<evidence type="ECO:0000313" key="2">
    <source>
        <dbReference type="EMBL" id="KAK6929872.1"/>
    </source>
</evidence>
<keyword evidence="1" id="KW-0968">Cytoplasmic vesicle</keyword>
<protein>
    <recommendedName>
        <fullName evidence="1">Protein transport protein SEC23</fullName>
    </recommendedName>
</protein>
<evidence type="ECO:0000256" key="1">
    <source>
        <dbReference type="RuleBase" id="RU365030"/>
    </source>
</evidence>
<dbReference type="Proteomes" id="UP001370490">
    <property type="component" value="Unassembled WGS sequence"/>
</dbReference>
<dbReference type="SUPFAM" id="SSF81995">
    <property type="entry name" value="beta-sandwich domain of Sec23/24"/>
    <property type="match status" value="1"/>
</dbReference>
<dbReference type="GO" id="GO:0090110">
    <property type="term" value="P:COPII-coated vesicle cargo loading"/>
    <property type="evidence" value="ECO:0007669"/>
    <property type="project" value="TreeGrafter"/>
</dbReference>
<dbReference type="Gene3D" id="2.60.40.1670">
    <property type="entry name" value="beta-sandwich domain of Sec23/24"/>
    <property type="match status" value="1"/>
</dbReference>
<keyword evidence="3" id="KW-1185">Reference proteome</keyword>
<evidence type="ECO:0000313" key="3">
    <source>
        <dbReference type="Proteomes" id="UP001370490"/>
    </source>
</evidence>
<sequence length="147" mass="15809">MDIAELEAIEGLRWTWNSWPPSRLDGANLLIPLSVKCTPFPAFGVTPFATTEIISPNPTSGSANQTYPPNYSPHRARWSFSGGRKQVETLIPSALLDLGFCGPGTGTAFVFVVDGWLSGEELRAVKSELLHMIGAVAGECDGGVRDF</sequence>
<organism evidence="2 3">
    <name type="scientific">Dillenia turbinata</name>
    <dbReference type="NCBI Taxonomy" id="194707"/>
    <lineage>
        <taxon>Eukaryota</taxon>
        <taxon>Viridiplantae</taxon>
        <taxon>Streptophyta</taxon>
        <taxon>Embryophyta</taxon>
        <taxon>Tracheophyta</taxon>
        <taxon>Spermatophyta</taxon>
        <taxon>Magnoliopsida</taxon>
        <taxon>eudicotyledons</taxon>
        <taxon>Gunneridae</taxon>
        <taxon>Pentapetalae</taxon>
        <taxon>Dilleniales</taxon>
        <taxon>Dilleniaceae</taxon>
        <taxon>Dillenia</taxon>
    </lineage>
</organism>
<keyword evidence="1" id="KW-0472">Membrane</keyword>
<comment type="similarity">
    <text evidence="1">Belongs to the SEC23/SEC24 family. SEC23 subfamily.</text>
</comment>
<keyword evidence="1" id="KW-0963">Cytoplasm</keyword>
<keyword evidence="1" id="KW-0479">Metal-binding</keyword>
<comment type="caution">
    <text evidence="2">The sequence shown here is derived from an EMBL/GenBank/DDBJ whole genome shotgun (WGS) entry which is preliminary data.</text>
</comment>
<comment type="subcellular location">
    <subcellularLocation>
        <location evidence="1">Cytoplasmic vesicle</location>
        <location evidence="1">COPII-coated vesicle membrane</location>
        <topology evidence="1">Peripheral membrane protein</topology>
        <orientation evidence="1">Cytoplasmic side</orientation>
    </subcellularLocation>
    <subcellularLocation>
        <location evidence="1">Endoplasmic reticulum membrane</location>
        <topology evidence="1">Peripheral membrane protein</topology>
        <orientation evidence="1">Cytoplasmic side</orientation>
    </subcellularLocation>
</comment>
<comment type="function">
    <text evidence="1">Component of the coat protein complex II (COPII) which promotes the formation of transport vesicles from the endoplasmic reticulum (ER). The coat has two main functions, the physical deformation of the endoplasmic reticulum membrane into vesicles and the selection of cargo molecules.</text>
</comment>
<keyword evidence="1" id="KW-0862">Zinc</keyword>
<dbReference type="InterPro" id="IPR037364">
    <property type="entry name" value="Sec23"/>
</dbReference>
<keyword evidence="1" id="KW-0256">Endoplasmic reticulum</keyword>
<gene>
    <name evidence="2" type="ORF">RJ641_003966</name>
</gene>
<keyword evidence="1" id="KW-0653">Protein transport</keyword>
<keyword evidence="1" id="KW-0931">ER-Golgi transport</keyword>
<dbReference type="PANTHER" id="PTHR11141:SF22">
    <property type="entry name" value="PROTEIN TRANSPORT PROTEIN SEC23 G"/>
    <property type="match status" value="1"/>
</dbReference>
<dbReference type="EMBL" id="JBAMMX010000012">
    <property type="protein sequence ID" value="KAK6929872.1"/>
    <property type="molecule type" value="Genomic_DNA"/>
</dbReference>
<dbReference type="GO" id="GO:0005096">
    <property type="term" value="F:GTPase activator activity"/>
    <property type="evidence" value="ECO:0007669"/>
    <property type="project" value="TreeGrafter"/>
</dbReference>